<proteinExistence type="predicted"/>
<reference evidence="3 4" key="1">
    <citation type="journal article" date="2011" name="Cell">
        <title>Insight into structure and assembly of the nuclear pore complex by utilizing the genome of a eukaryotic thermophile.</title>
        <authorList>
            <person name="Amlacher S."/>
            <person name="Sarges P."/>
            <person name="Flemming D."/>
            <person name="van Noort V."/>
            <person name="Kunze R."/>
            <person name="Devos D.P."/>
            <person name="Arumugam M."/>
            <person name="Bork P."/>
            <person name="Hurt E."/>
        </authorList>
    </citation>
    <scope>NUCLEOTIDE SEQUENCE [LARGE SCALE GENOMIC DNA]</scope>
    <source>
        <strain evidence="4">DSM 1495 / CBS 144.50 / IMI 039719</strain>
    </source>
</reference>
<dbReference type="eggNOG" id="ENOG502SDIM">
    <property type="taxonomic scope" value="Eukaryota"/>
</dbReference>
<evidence type="ECO:0000313" key="4">
    <source>
        <dbReference type="Proteomes" id="UP000008066"/>
    </source>
</evidence>
<dbReference type="KEGG" id="cthr:CTHT_0005200"/>
<keyword evidence="4" id="KW-1185">Reference proteome</keyword>
<evidence type="ECO:0000256" key="1">
    <source>
        <dbReference type="SAM" id="Coils"/>
    </source>
</evidence>
<evidence type="ECO:0000313" key="3">
    <source>
        <dbReference type="EMBL" id="EGS23816.1"/>
    </source>
</evidence>
<dbReference type="STRING" id="759272.G0RY30"/>
<organism evidence="4">
    <name type="scientific">Chaetomium thermophilum (strain DSM 1495 / CBS 144.50 / IMI 039719)</name>
    <name type="common">Thermochaetoides thermophila</name>
    <dbReference type="NCBI Taxonomy" id="759272"/>
    <lineage>
        <taxon>Eukaryota</taxon>
        <taxon>Fungi</taxon>
        <taxon>Dikarya</taxon>
        <taxon>Ascomycota</taxon>
        <taxon>Pezizomycotina</taxon>
        <taxon>Sordariomycetes</taxon>
        <taxon>Sordariomycetidae</taxon>
        <taxon>Sordariales</taxon>
        <taxon>Chaetomiaceae</taxon>
        <taxon>Thermochaetoides</taxon>
    </lineage>
</organism>
<sequence>MATAAVLDAKYKDKRREKLDRELNEAKNKLASLLEESNAHDLAQLINNPYPDPIWERSLEEQDVIKSICVFQPEYLERVEQIRKDRRTTLKQLRDSLGMPWSSSIPEGTSTLAKAQEILCAEEANPAVEHREPKTELQLHRMTNMVTDLVDRLIEEAWWQTEQDLPGKHPSLTSPDSARTMIRLLRSEGYPAYAHPSVDEEETVIARSKLNEVNLQIIANWIPFRREKLVGQICYNLTVCSVVPAIQNYNALIMGFSLLGEHRLAQAVVDSFLYKSHLRPTEGTYLCLLHHYRLKKDIVGFWGVLRRLFGHDPRGIGLRRRTADDVLSNNYLKMWARSSPIRISNGYVVERVPLSQNLTEAIIEGLIDFRMLREAAKLLAVSLHNGWVIGTELLERLFHACISSLDYSAVKVIVQGLLNNLNQATEMILGPHPISQAAVRQLRHILNIFQAHYPTLSEKEPHPFLSMGEFNWALYLPPKPPISKSDFSHLVKAIWIRQALHNSRIMIARIRRANQLLSDHSKPLLTRLDLVFSILDNAIGRPERKLKKNEFIHRLAHIDWIETQLAYSAKQITMAEYVLCNVLAKQVPRLLRAPEHFDPEVPITQRVSQATSYTIPGTAEYYAASCWWRSKEIDWQLKQVLLDALPRQERNQVMRRKAITGQVHLNSVMSRVKRYLLSFSPFDYGDGGKRKRRTGPLAKLWEKLPVSERLSRLLKSKTTQPVTDSAAASATTSTTSQTW</sequence>
<dbReference type="Proteomes" id="UP000008066">
    <property type="component" value="Unassembled WGS sequence"/>
</dbReference>
<feature type="region of interest" description="Disordered" evidence="2">
    <location>
        <begin position="715"/>
        <end position="739"/>
    </location>
</feature>
<feature type="coiled-coil region" evidence="1">
    <location>
        <begin position="9"/>
        <end position="43"/>
    </location>
</feature>
<keyword evidence="1" id="KW-0175">Coiled coil</keyword>
<evidence type="ECO:0008006" key="5">
    <source>
        <dbReference type="Google" id="ProtNLM"/>
    </source>
</evidence>
<protein>
    <recommendedName>
        <fullName evidence="5">Pentatricopeptide repeat domain-containing protein</fullName>
    </recommendedName>
</protein>
<name>G0RY30_CHATD</name>
<dbReference type="RefSeq" id="XP_006691058.1">
    <property type="nucleotide sequence ID" value="XM_006690995.1"/>
</dbReference>
<dbReference type="EMBL" id="GL988032">
    <property type="protein sequence ID" value="EGS23816.1"/>
    <property type="molecule type" value="Genomic_DNA"/>
</dbReference>
<evidence type="ECO:0000256" key="2">
    <source>
        <dbReference type="SAM" id="MobiDB-lite"/>
    </source>
</evidence>
<dbReference type="HOGENOM" id="CLU_358312_0_0_1"/>
<dbReference type="OrthoDB" id="185373at2759"/>
<feature type="compositionally biased region" description="Low complexity" evidence="2">
    <location>
        <begin position="725"/>
        <end position="739"/>
    </location>
</feature>
<gene>
    <name evidence="3" type="ORF">CTHT_0005200</name>
</gene>
<dbReference type="OMA" id="WIREMWH"/>
<dbReference type="GeneID" id="18254558"/>
<dbReference type="AlphaFoldDB" id="G0RY30"/>
<accession>G0RY30</accession>